<dbReference type="RefSeq" id="WP_004511395.1">
    <property type="nucleotide sequence ID" value="NC_007517.1"/>
</dbReference>
<keyword evidence="2" id="KW-1185">Reference proteome</keyword>
<dbReference type="AlphaFoldDB" id="Q39V25"/>
<dbReference type="EMBL" id="CP000148">
    <property type="protein sequence ID" value="ABB31899.1"/>
    <property type="molecule type" value="Genomic_DNA"/>
</dbReference>
<dbReference type="Pfam" id="PF13689">
    <property type="entry name" value="DUF4154"/>
    <property type="match status" value="1"/>
</dbReference>
<dbReference type="InterPro" id="IPR025293">
    <property type="entry name" value="YfiR/HmsC-like"/>
</dbReference>
<dbReference type="STRING" id="269799.Gmet_1668"/>
<dbReference type="eggNOG" id="ENOG5032YBM">
    <property type="taxonomic scope" value="Bacteria"/>
</dbReference>
<dbReference type="HOGENOM" id="CLU_093136_1_1_7"/>
<protein>
    <recommendedName>
        <fullName evidence="3">DUF4154 domain-containing protein</fullName>
    </recommendedName>
</protein>
<accession>Q39V25</accession>
<proteinExistence type="predicted"/>
<name>Q39V25_GEOMG</name>
<evidence type="ECO:0008006" key="3">
    <source>
        <dbReference type="Google" id="ProtNLM"/>
    </source>
</evidence>
<reference evidence="1 2" key="2">
    <citation type="journal article" date="2009" name="BMC Microbiol.">
        <title>The genome sequence of Geobacter metallireducens: features of metabolism, physiology and regulation common and dissimilar to Geobacter sulfurreducens.</title>
        <authorList>
            <person name="Aklujkar M."/>
            <person name="Krushkal J."/>
            <person name="DiBartolo G."/>
            <person name="Lapidus A."/>
            <person name="Land M.L."/>
            <person name="Lovley D.R."/>
        </authorList>
    </citation>
    <scope>NUCLEOTIDE SEQUENCE [LARGE SCALE GENOMIC DNA]</scope>
    <source>
        <strain evidence="2">ATCC 53774 / DSM 7210 / GS-15</strain>
    </source>
</reference>
<dbReference type="KEGG" id="gme:Gmet_1668"/>
<organism evidence="1 2">
    <name type="scientific">Geobacter metallireducens (strain ATCC 53774 / DSM 7210 / GS-15)</name>
    <dbReference type="NCBI Taxonomy" id="269799"/>
    <lineage>
        <taxon>Bacteria</taxon>
        <taxon>Pseudomonadati</taxon>
        <taxon>Thermodesulfobacteriota</taxon>
        <taxon>Desulfuromonadia</taxon>
        <taxon>Geobacterales</taxon>
        <taxon>Geobacteraceae</taxon>
        <taxon>Geobacter</taxon>
    </lineage>
</organism>
<evidence type="ECO:0000313" key="2">
    <source>
        <dbReference type="Proteomes" id="UP000007073"/>
    </source>
</evidence>
<reference evidence="1 2" key="1">
    <citation type="submission" date="2005-10" db="EMBL/GenBank/DDBJ databases">
        <title>Complete sequence of Geobacter metallireducens GS-15.</title>
        <authorList>
            <consortium name="US DOE Joint Genome Institute"/>
            <person name="Copeland A."/>
            <person name="Lucas S."/>
            <person name="Lapidus A."/>
            <person name="Barry K."/>
            <person name="Detter J.C."/>
            <person name="Glavina T."/>
            <person name="Hammon N."/>
            <person name="Israni S."/>
            <person name="Pitluck S."/>
            <person name="Di Bartolo G."/>
            <person name="Chain P."/>
            <person name="Schmutz J."/>
            <person name="Larimer F."/>
            <person name="Land M."/>
            <person name="Kyrpides N."/>
            <person name="Ivanova N."/>
            <person name="Richardson P."/>
        </authorList>
    </citation>
    <scope>NUCLEOTIDE SEQUENCE [LARGE SCALE GENOMIC DNA]</scope>
    <source>
        <strain evidence="2">ATCC 53774 / DSM 7210 / GS-15</strain>
    </source>
</reference>
<sequence>MIKRAVTILIILAWCILSLPTVQAEERLPSEYQVKLAFLLNFARFVEWPKDAFADATSPIVLGILGDDPFGTSLASIRGKTIHGRKVLINKFKDVDDIRDCHILFVSSSEKNHLSRIIPFLRQAKILSVGDMRKFAQKGGVINFVVENDKVGFEINVDAGKRAGLQISSKLLSLARIVRDSQ</sequence>
<evidence type="ECO:0000313" key="1">
    <source>
        <dbReference type="EMBL" id="ABB31899.1"/>
    </source>
</evidence>
<gene>
    <name evidence="1" type="ordered locus">Gmet_1668</name>
</gene>
<dbReference type="Proteomes" id="UP000007073">
    <property type="component" value="Chromosome"/>
</dbReference>